<dbReference type="Proteomes" id="UP000694910">
    <property type="component" value="Unplaced"/>
</dbReference>
<feature type="region of interest" description="Disordered" evidence="3">
    <location>
        <begin position="1"/>
        <end position="162"/>
    </location>
</feature>
<protein>
    <submittedName>
        <fullName evidence="5">Coiled-coil domain-containing protein 110</fullName>
    </submittedName>
</protein>
<gene>
    <name evidence="5" type="primary">LOC101398269</name>
</gene>
<dbReference type="GeneID" id="101398269"/>
<feature type="compositionally biased region" description="Pro residues" evidence="3">
    <location>
        <begin position="72"/>
        <end position="91"/>
    </location>
</feature>
<name>A0ABM0HKJ0_CERSS</name>
<evidence type="ECO:0000313" key="4">
    <source>
        <dbReference type="Proteomes" id="UP000694910"/>
    </source>
</evidence>
<sequence length="996" mass="113580">MKTKFWSAGKTQGGKHPSEIVPRFGRTQQTVGPSHHAAAPGAARGGVGGTSVPDPGPATPARIFLLRTPTHAPAPHPPVAPGPPAAHPSPPRGEEHRPIPAPRCRSRPEPPVPPAAWPQRAAPWPLRASRPASPRLASPLATKPKAKYNSVTEKHQEEEDEVDRVLLSASKVLSSSEGVKESGGGETGKISTAKAAMAGMFLPFTPGNGQLNPLAQALQHQLESFQALRIQTLQNVSMVQSEISEILNKSIIEVENPQFSSEKNPAFSPQVEQALPIENQEEILSMEKIHHFEDPRSLHSMEEKFSSNSVNSLSQGINTSSQIHFKDILTRRTSTDNSAPNIIMNPSEHSDILKNYNNLYSFLPNTPQNMMSQADTVILDKSKITMPFLKHGFCENLDDICLSIKQMKEELQKSHDRELALTNELQTLKTDTNVPSNGKYDLSPIHKEKINFIKEENIESNLNEDIKSKRISELEALVNKLLPLRETVSKFHVSFCRKCKKLYKSEIHRGKKNEKNNKEIPIAGKNITDLKFHSRVPRHTLSFFDPTKYEMKDKERQPFVVKQGSIIFKNEKTSKVNSVTEQCVAKIQYLQNYLKESMQIQKKVTELENENLTLKTKIKPLVFTTQSLIQKIEIYEKQLKNLVEEKNTIQSKLIKTEEDGKECLKELKKLVSKYNVLQGQNKTLEEKNSQLSLEKQQMIETLDQLKSKEHKTQNDMAIVNNENNRMSIEMESMKTNILLIQDEKEMLEKKTHQLLKEKSSLENELKENQLEIMQLKEKERLAKTEQETLLQIIETVKDEKLNLETTLQESTAARQMMQREIENIQTYQSTAEENFLKEIQNAKSEASIYKNSLSEMGNECEMLSKMVMEIKTDNQILKEELKRHSQENIKFENSISRLAEDKILLENYVRSIENERDTLEFEMRNLQREYLNLSEKMCSQHNDLSKMGYISRREKFHFDNYEIHEDTSSPRSRPLAPDLKGIPGKLYQLLPSKICK</sequence>
<evidence type="ECO:0000313" key="5">
    <source>
        <dbReference type="RefSeq" id="XP_004428940.2"/>
    </source>
</evidence>
<keyword evidence="4" id="KW-1185">Reference proteome</keyword>
<feature type="compositionally biased region" description="Low complexity" evidence="3">
    <location>
        <begin position="117"/>
        <end position="128"/>
    </location>
</feature>
<dbReference type="PANTHER" id="PTHR32083">
    <property type="entry name" value="CILIA AND FLAGELLA-ASSOCIATED PROTEIN 58-RELATED"/>
    <property type="match status" value="1"/>
</dbReference>
<accession>A0ABM0HKJ0</accession>
<dbReference type="RefSeq" id="XP_004428940.2">
    <property type="nucleotide sequence ID" value="XM_004428883.2"/>
</dbReference>
<keyword evidence="1 2" id="KW-0175">Coiled coil</keyword>
<feature type="coiled-coil region" evidence="2">
    <location>
        <begin position="839"/>
        <end position="936"/>
    </location>
</feature>
<dbReference type="PANTHER" id="PTHR32083:SF32">
    <property type="entry name" value="COILED-COIL DOMAIN-CONTAINING PROTEIN 110"/>
    <property type="match status" value="1"/>
</dbReference>
<organism evidence="4 5">
    <name type="scientific">Ceratotherium simum simum</name>
    <name type="common">Southern white rhinoceros</name>
    <dbReference type="NCBI Taxonomy" id="73337"/>
    <lineage>
        <taxon>Eukaryota</taxon>
        <taxon>Metazoa</taxon>
        <taxon>Chordata</taxon>
        <taxon>Craniata</taxon>
        <taxon>Vertebrata</taxon>
        <taxon>Euteleostomi</taxon>
        <taxon>Mammalia</taxon>
        <taxon>Eutheria</taxon>
        <taxon>Laurasiatheria</taxon>
        <taxon>Perissodactyla</taxon>
        <taxon>Rhinocerotidae</taxon>
        <taxon>Ceratotherium</taxon>
    </lineage>
</organism>
<feature type="coiled-coil region" evidence="2">
    <location>
        <begin position="590"/>
        <end position="813"/>
    </location>
</feature>
<proteinExistence type="predicted"/>
<evidence type="ECO:0000256" key="1">
    <source>
        <dbReference type="ARBA" id="ARBA00023054"/>
    </source>
</evidence>
<evidence type="ECO:0000256" key="2">
    <source>
        <dbReference type="SAM" id="Coils"/>
    </source>
</evidence>
<reference evidence="5" key="1">
    <citation type="submission" date="2025-08" db="UniProtKB">
        <authorList>
            <consortium name="RefSeq"/>
        </authorList>
    </citation>
    <scope>IDENTIFICATION</scope>
</reference>
<evidence type="ECO:0000256" key="3">
    <source>
        <dbReference type="SAM" id="MobiDB-lite"/>
    </source>
</evidence>